<dbReference type="InterPro" id="IPR051991">
    <property type="entry name" value="Mitoribosomal_protein_bL32"/>
</dbReference>
<keyword evidence="4" id="KW-0689">Ribosomal protein</keyword>
<dbReference type="Pfam" id="PF01783">
    <property type="entry name" value="Ribosomal_L32p"/>
    <property type="match status" value="1"/>
</dbReference>
<evidence type="ECO:0000256" key="2">
    <source>
        <dbReference type="ARBA" id="ARBA00008560"/>
    </source>
</evidence>
<evidence type="ECO:0000313" key="8">
    <source>
        <dbReference type="EMBL" id="RPA81350.1"/>
    </source>
</evidence>
<proteinExistence type="inferred from homology"/>
<keyword evidence="9" id="KW-1185">Reference proteome</keyword>
<accession>A0A3N4IB30</accession>
<dbReference type="SUPFAM" id="SSF57829">
    <property type="entry name" value="Zn-binding ribosomal proteins"/>
    <property type="match status" value="1"/>
</dbReference>
<gene>
    <name evidence="8" type="ORF">BJ508DRAFT_414792</name>
</gene>
<name>A0A3N4IB30_ASCIM</name>
<protein>
    <recommendedName>
        <fullName evidence="7">Large ribosomal subunit protein bL32m</fullName>
    </recommendedName>
</protein>
<dbReference type="STRING" id="1160509.A0A3N4IB30"/>
<evidence type="ECO:0000256" key="4">
    <source>
        <dbReference type="ARBA" id="ARBA00022980"/>
    </source>
</evidence>
<organism evidence="8 9">
    <name type="scientific">Ascobolus immersus RN42</name>
    <dbReference type="NCBI Taxonomy" id="1160509"/>
    <lineage>
        <taxon>Eukaryota</taxon>
        <taxon>Fungi</taxon>
        <taxon>Dikarya</taxon>
        <taxon>Ascomycota</taxon>
        <taxon>Pezizomycotina</taxon>
        <taxon>Pezizomycetes</taxon>
        <taxon>Pezizales</taxon>
        <taxon>Ascobolaceae</taxon>
        <taxon>Ascobolus</taxon>
    </lineage>
</organism>
<dbReference type="HAMAP" id="MF_00340">
    <property type="entry name" value="Ribosomal_bL32"/>
    <property type="match status" value="1"/>
</dbReference>
<comment type="similarity">
    <text evidence="2">Belongs to the bacterial ribosomal protein bL32 family.</text>
</comment>
<dbReference type="GO" id="GO:0005762">
    <property type="term" value="C:mitochondrial large ribosomal subunit"/>
    <property type="evidence" value="ECO:0007669"/>
    <property type="project" value="TreeGrafter"/>
</dbReference>
<evidence type="ECO:0000256" key="5">
    <source>
        <dbReference type="ARBA" id="ARBA00023128"/>
    </source>
</evidence>
<dbReference type="EMBL" id="ML119680">
    <property type="protein sequence ID" value="RPA81350.1"/>
    <property type="molecule type" value="Genomic_DNA"/>
</dbReference>
<keyword evidence="6" id="KW-0687">Ribonucleoprotein</keyword>
<dbReference type="Proteomes" id="UP000275078">
    <property type="component" value="Unassembled WGS sequence"/>
</dbReference>
<dbReference type="NCBIfam" id="TIGR01031">
    <property type="entry name" value="rpmF_bact"/>
    <property type="match status" value="1"/>
</dbReference>
<evidence type="ECO:0000256" key="1">
    <source>
        <dbReference type="ARBA" id="ARBA00004173"/>
    </source>
</evidence>
<evidence type="ECO:0000256" key="6">
    <source>
        <dbReference type="ARBA" id="ARBA00023274"/>
    </source>
</evidence>
<keyword evidence="3" id="KW-0809">Transit peptide</keyword>
<sequence>MSLSLPARLGLGLPSLRSSIPSLTITLPAISINLPSLLPGLLESLLRAVPKKKTTHSKKRMRQLAGKGLKEDISLVRCPACGNVKRSHIFCPHCFDRIKAIFKKWDRAKVETEKKGEKYFYPCYPYEEVAKAGLEVPDMLTEELREAARKASRQ</sequence>
<evidence type="ECO:0000256" key="7">
    <source>
        <dbReference type="ARBA" id="ARBA00039935"/>
    </source>
</evidence>
<dbReference type="InterPro" id="IPR011332">
    <property type="entry name" value="Ribosomal_zn-bd"/>
</dbReference>
<dbReference type="PANTHER" id="PTHR21026">
    <property type="entry name" value="39S RIBOSOMAL PROTEIN L32, MITOCHONDRIAL"/>
    <property type="match status" value="1"/>
</dbReference>
<reference evidence="8 9" key="1">
    <citation type="journal article" date="2018" name="Nat. Ecol. Evol.">
        <title>Pezizomycetes genomes reveal the molecular basis of ectomycorrhizal truffle lifestyle.</title>
        <authorList>
            <person name="Murat C."/>
            <person name="Payen T."/>
            <person name="Noel B."/>
            <person name="Kuo A."/>
            <person name="Morin E."/>
            <person name="Chen J."/>
            <person name="Kohler A."/>
            <person name="Krizsan K."/>
            <person name="Balestrini R."/>
            <person name="Da Silva C."/>
            <person name="Montanini B."/>
            <person name="Hainaut M."/>
            <person name="Levati E."/>
            <person name="Barry K.W."/>
            <person name="Belfiori B."/>
            <person name="Cichocki N."/>
            <person name="Clum A."/>
            <person name="Dockter R.B."/>
            <person name="Fauchery L."/>
            <person name="Guy J."/>
            <person name="Iotti M."/>
            <person name="Le Tacon F."/>
            <person name="Lindquist E.A."/>
            <person name="Lipzen A."/>
            <person name="Malagnac F."/>
            <person name="Mello A."/>
            <person name="Molinier V."/>
            <person name="Miyauchi S."/>
            <person name="Poulain J."/>
            <person name="Riccioni C."/>
            <person name="Rubini A."/>
            <person name="Sitrit Y."/>
            <person name="Splivallo R."/>
            <person name="Traeger S."/>
            <person name="Wang M."/>
            <person name="Zifcakova L."/>
            <person name="Wipf D."/>
            <person name="Zambonelli A."/>
            <person name="Paolocci F."/>
            <person name="Nowrousian M."/>
            <person name="Ottonello S."/>
            <person name="Baldrian P."/>
            <person name="Spatafora J.W."/>
            <person name="Henrissat B."/>
            <person name="Nagy L.G."/>
            <person name="Aury J.M."/>
            <person name="Wincker P."/>
            <person name="Grigoriev I.V."/>
            <person name="Bonfante P."/>
            <person name="Martin F.M."/>
        </authorList>
    </citation>
    <scope>NUCLEOTIDE SEQUENCE [LARGE SCALE GENOMIC DNA]</scope>
    <source>
        <strain evidence="8 9">RN42</strain>
    </source>
</reference>
<dbReference type="PANTHER" id="PTHR21026:SF2">
    <property type="entry name" value="LARGE RIBOSOMAL SUBUNIT PROTEIN BL32M"/>
    <property type="match status" value="1"/>
</dbReference>
<dbReference type="AlphaFoldDB" id="A0A3N4IB30"/>
<keyword evidence="5" id="KW-0496">Mitochondrion</keyword>
<dbReference type="OrthoDB" id="2014905at2759"/>
<dbReference type="GO" id="GO:0003735">
    <property type="term" value="F:structural constituent of ribosome"/>
    <property type="evidence" value="ECO:0007669"/>
    <property type="project" value="InterPro"/>
</dbReference>
<evidence type="ECO:0000256" key="3">
    <source>
        <dbReference type="ARBA" id="ARBA00022946"/>
    </source>
</evidence>
<dbReference type="InterPro" id="IPR002677">
    <property type="entry name" value="Ribosomal_bL32"/>
</dbReference>
<dbReference type="GO" id="GO:0006412">
    <property type="term" value="P:translation"/>
    <property type="evidence" value="ECO:0007669"/>
    <property type="project" value="InterPro"/>
</dbReference>
<comment type="subcellular location">
    <subcellularLocation>
        <location evidence="1">Mitochondrion</location>
    </subcellularLocation>
</comment>
<evidence type="ECO:0000313" key="9">
    <source>
        <dbReference type="Proteomes" id="UP000275078"/>
    </source>
</evidence>